<keyword evidence="3 8" id="KW-0694">RNA-binding</keyword>
<dbReference type="KEGG" id="cpor:BED41_05110"/>
<keyword evidence="2 8" id="KW-0699">rRNA-binding</keyword>
<accession>A0A1B2I3F8</accession>
<dbReference type="GO" id="GO:0003735">
    <property type="term" value="F:structural constituent of ribosome"/>
    <property type="evidence" value="ECO:0007669"/>
    <property type="project" value="InterPro"/>
</dbReference>
<evidence type="ECO:0000256" key="5">
    <source>
        <dbReference type="ARBA" id="ARBA00023274"/>
    </source>
</evidence>
<dbReference type="GO" id="GO:0006412">
    <property type="term" value="P:translation"/>
    <property type="evidence" value="ECO:0007669"/>
    <property type="project" value="UniProtKB-UniRule"/>
</dbReference>
<comment type="similarity">
    <text evidence="1 8 9">Belongs to the universal ribosomal protein uS3 family.</text>
</comment>
<dbReference type="GO" id="GO:0003729">
    <property type="term" value="F:mRNA binding"/>
    <property type="evidence" value="ECO:0007669"/>
    <property type="project" value="UniProtKB-UniRule"/>
</dbReference>
<dbReference type="PANTHER" id="PTHR11760">
    <property type="entry name" value="30S/40S RIBOSOMAL PROTEIN S3"/>
    <property type="match status" value="1"/>
</dbReference>
<evidence type="ECO:0000256" key="6">
    <source>
        <dbReference type="ARBA" id="ARBA00024998"/>
    </source>
</evidence>
<dbReference type="GeneID" id="83057233"/>
<dbReference type="InterPro" id="IPR015946">
    <property type="entry name" value="KH_dom-like_a/b"/>
</dbReference>
<comment type="subunit">
    <text evidence="8">Part of the 30S ribosomal subunit. Forms a tight complex with proteins S10 and S14.</text>
</comment>
<dbReference type="InterPro" id="IPR001351">
    <property type="entry name" value="Ribosomal_uS3_C"/>
</dbReference>
<evidence type="ECO:0000313" key="10">
    <source>
        <dbReference type="EMBL" id="ANZ44521.1"/>
    </source>
</evidence>
<proteinExistence type="inferred from homology"/>
<evidence type="ECO:0000256" key="3">
    <source>
        <dbReference type="ARBA" id="ARBA00022884"/>
    </source>
</evidence>
<keyword evidence="4 8" id="KW-0689">Ribosomal protein</keyword>
<evidence type="ECO:0000256" key="1">
    <source>
        <dbReference type="ARBA" id="ARBA00010761"/>
    </source>
</evidence>
<dbReference type="GO" id="GO:0022627">
    <property type="term" value="C:cytosolic small ribosomal subunit"/>
    <property type="evidence" value="ECO:0007669"/>
    <property type="project" value="TreeGrafter"/>
</dbReference>
<evidence type="ECO:0000256" key="8">
    <source>
        <dbReference type="HAMAP-Rule" id="MF_01309"/>
    </source>
</evidence>
<evidence type="ECO:0000256" key="4">
    <source>
        <dbReference type="ARBA" id="ARBA00022980"/>
    </source>
</evidence>
<dbReference type="InterPro" id="IPR036419">
    <property type="entry name" value="Ribosomal_S3_C_sf"/>
</dbReference>
<dbReference type="PANTHER" id="PTHR11760:SF19">
    <property type="entry name" value="SMALL RIBOSOMAL SUBUNIT PROTEIN US3C"/>
    <property type="match status" value="1"/>
</dbReference>
<dbReference type="FunFam" id="3.30.300.20:FF:000001">
    <property type="entry name" value="30S ribosomal protein S3"/>
    <property type="match status" value="1"/>
</dbReference>
<dbReference type="EMBL" id="CP016757">
    <property type="protein sequence ID" value="ANZ44521.1"/>
    <property type="molecule type" value="Genomic_DNA"/>
</dbReference>
<evidence type="ECO:0000313" key="11">
    <source>
        <dbReference type="Proteomes" id="UP000093044"/>
    </source>
</evidence>
<dbReference type="Gene3D" id="3.30.1140.32">
    <property type="entry name" value="Ribosomal protein S3, C-terminal domain"/>
    <property type="match status" value="1"/>
</dbReference>
<dbReference type="InterPro" id="IPR057258">
    <property type="entry name" value="Ribosomal_uS3"/>
</dbReference>
<name>A0A1B2I3F8_9BACT</name>
<dbReference type="InterPro" id="IPR009019">
    <property type="entry name" value="KH_sf_prok-type"/>
</dbReference>
<dbReference type="STRING" id="1197717.BED41_05110"/>
<dbReference type="NCBIfam" id="TIGR01009">
    <property type="entry name" value="rpsC_bact"/>
    <property type="match status" value="1"/>
</dbReference>
<dbReference type="SMART" id="SM00322">
    <property type="entry name" value="KH"/>
    <property type="match status" value="1"/>
</dbReference>
<organism evidence="10 11">
    <name type="scientific">Cloacibacillus porcorum</name>
    <dbReference type="NCBI Taxonomy" id="1197717"/>
    <lineage>
        <taxon>Bacteria</taxon>
        <taxon>Thermotogati</taxon>
        <taxon>Synergistota</taxon>
        <taxon>Synergistia</taxon>
        <taxon>Synergistales</taxon>
        <taxon>Synergistaceae</taxon>
        <taxon>Cloacibacillus</taxon>
    </lineage>
</organism>
<reference evidence="10" key="1">
    <citation type="submission" date="2016-08" db="EMBL/GenBank/DDBJ databases">
        <title>Complete genome of Cloacibacillus porcorum.</title>
        <authorList>
            <person name="Looft T."/>
            <person name="Bayles D.O."/>
            <person name="Alt D.P."/>
        </authorList>
    </citation>
    <scope>NUCLEOTIDE SEQUENCE [LARGE SCALE GENOMIC DNA]</scope>
    <source>
        <strain evidence="10">CL-84</strain>
    </source>
</reference>
<dbReference type="PROSITE" id="PS50823">
    <property type="entry name" value="KH_TYPE_2"/>
    <property type="match status" value="1"/>
</dbReference>
<dbReference type="CDD" id="cd02412">
    <property type="entry name" value="KH-II_30S_S3"/>
    <property type="match status" value="1"/>
</dbReference>
<dbReference type="Pfam" id="PF07650">
    <property type="entry name" value="KH_2"/>
    <property type="match status" value="1"/>
</dbReference>
<dbReference type="InterPro" id="IPR004044">
    <property type="entry name" value="KH_dom_type_2"/>
</dbReference>
<dbReference type="RefSeq" id="WP_066743740.1">
    <property type="nucleotide sequence ID" value="NZ_CALCLR010000091.1"/>
</dbReference>
<dbReference type="Proteomes" id="UP000093044">
    <property type="component" value="Chromosome"/>
</dbReference>
<dbReference type="FunFam" id="3.30.1140.32:FF:000002">
    <property type="entry name" value="30S ribosomal protein S3"/>
    <property type="match status" value="1"/>
</dbReference>
<evidence type="ECO:0000256" key="7">
    <source>
        <dbReference type="ARBA" id="ARBA00035257"/>
    </source>
</evidence>
<dbReference type="HAMAP" id="MF_01309_B">
    <property type="entry name" value="Ribosomal_uS3_B"/>
    <property type="match status" value="1"/>
</dbReference>
<dbReference type="InterPro" id="IPR004087">
    <property type="entry name" value="KH_dom"/>
</dbReference>
<evidence type="ECO:0000256" key="9">
    <source>
        <dbReference type="RuleBase" id="RU003624"/>
    </source>
</evidence>
<dbReference type="InterPro" id="IPR005704">
    <property type="entry name" value="Ribosomal_uS3_bac-typ"/>
</dbReference>
<evidence type="ECO:0000256" key="2">
    <source>
        <dbReference type="ARBA" id="ARBA00022730"/>
    </source>
</evidence>
<comment type="function">
    <text evidence="6 8">Binds the lower part of the 30S subunit head. Binds mRNA in the 70S ribosome, positioning it for translation.</text>
</comment>
<dbReference type="SUPFAM" id="SSF54814">
    <property type="entry name" value="Prokaryotic type KH domain (KH-domain type II)"/>
    <property type="match status" value="1"/>
</dbReference>
<protein>
    <recommendedName>
        <fullName evidence="7 8">Small ribosomal subunit protein uS3</fullName>
    </recommendedName>
</protein>
<keyword evidence="5 8" id="KW-0687">Ribonucleoprotein</keyword>
<dbReference type="SUPFAM" id="SSF54821">
    <property type="entry name" value="Ribosomal protein S3 C-terminal domain"/>
    <property type="match status" value="1"/>
</dbReference>
<dbReference type="OrthoDB" id="9806396at2"/>
<gene>
    <name evidence="8" type="primary">rpsC</name>
    <name evidence="10" type="ORF">BED41_05110</name>
</gene>
<keyword evidence="11" id="KW-1185">Reference proteome</keyword>
<dbReference type="InterPro" id="IPR018280">
    <property type="entry name" value="Ribosomal_uS3_CS"/>
</dbReference>
<dbReference type="Gene3D" id="3.30.300.20">
    <property type="match status" value="1"/>
</dbReference>
<dbReference type="PROSITE" id="PS00548">
    <property type="entry name" value="RIBOSOMAL_S3"/>
    <property type="match status" value="1"/>
</dbReference>
<dbReference type="AlphaFoldDB" id="A0A1B2I3F8"/>
<dbReference type="GO" id="GO:0019843">
    <property type="term" value="F:rRNA binding"/>
    <property type="evidence" value="ECO:0007669"/>
    <property type="project" value="UniProtKB-UniRule"/>
</dbReference>
<dbReference type="Pfam" id="PF00189">
    <property type="entry name" value="Ribosomal_S3_C"/>
    <property type="match status" value="1"/>
</dbReference>
<sequence length="224" mass="25630">MGQKVHPVGYRLGVIYDWESRWYADGKKYAKYLHKDLELRNWIKKRWAQAGVSRVEIERIGNVMRFTVWTARPGVVIGKQGAEIQAVREELQAMTGNRVMINIQEMKNPDVEAQVVAEGVASSLERRISFRRAMKQSIFRAMKSGAKGIKIQCAGRLGGAEIARTEWYLEGQLPLSTLRADIDYGFAEAHTIYGVIGIKVWIYKGEVMERKPIFEAEPVTKERR</sequence>